<sequence length="107" mass="12743">IISYLYGRRREEFFHGISNKKANYLTKKLYDRFVQEYGSCICKDVQKKIFGRSFNFWDEKEKEIFEKSGGHIDKCPAVVAKTAQWTFKIIEEEINKSKDKRKGYEGK</sequence>
<feature type="non-terminal residue" evidence="1">
    <location>
        <position position="1"/>
    </location>
</feature>
<dbReference type="AlphaFoldDB" id="X1R7I7"/>
<evidence type="ECO:0008006" key="2">
    <source>
        <dbReference type="Google" id="ProtNLM"/>
    </source>
</evidence>
<dbReference type="InterPro" id="IPR010181">
    <property type="entry name" value="CGCAxxGCC_motif"/>
</dbReference>
<comment type="caution">
    <text evidence="1">The sequence shown here is derived from an EMBL/GenBank/DDBJ whole genome shotgun (WGS) entry which is preliminary data.</text>
</comment>
<gene>
    <name evidence="1" type="ORF">S12H4_20582</name>
</gene>
<proteinExistence type="predicted"/>
<accession>X1R7I7</accession>
<dbReference type="Pfam" id="PF09719">
    <property type="entry name" value="C_GCAxxG_C_C"/>
    <property type="match status" value="1"/>
</dbReference>
<protein>
    <recommendedName>
        <fullName evidence="2">C_GCAxxG_C_C family protein</fullName>
    </recommendedName>
</protein>
<organism evidence="1">
    <name type="scientific">marine sediment metagenome</name>
    <dbReference type="NCBI Taxonomy" id="412755"/>
    <lineage>
        <taxon>unclassified sequences</taxon>
        <taxon>metagenomes</taxon>
        <taxon>ecological metagenomes</taxon>
    </lineage>
</organism>
<dbReference type="EMBL" id="BARW01010456">
    <property type="protein sequence ID" value="GAI76498.1"/>
    <property type="molecule type" value="Genomic_DNA"/>
</dbReference>
<evidence type="ECO:0000313" key="1">
    <source>
        <dbReference type="EMBL" id="GAI76498.1"/>
    </source>
</evidence>
<name>X1R7I7_9ZZZZ</name>
<reference evidence="1" key="1">
    <citation type="journal article" date="2014" name="Front. Microbiol.">
        <title>High frequency of phylogenetically diverse reductive dehalogenase-homologous genes in deep subseafloor sedimentary metagenomes.</title>
        <authorList>
            <person name="Kawai M."/>
            <person name="Futagami T."/>
            <person name="Toyoda A."/>
            <person name="Takaki Y."/>
            <person name="Nishi S."/>
            <person name="Hori S."/>
            <person name="Arai W."/>
            <person name="Tsubouchi T."/>
            <person name="Morono Y."/>
            <person name="Uchiyama I."/>
            <person name="Ito T."/>
            <person name="Fujiyama A."/>
            <person name="Inagaki F."/>
            <person name="Takami H."/>
        </authorList>
    </citation>
    <scope>NUCLEOTIDE SEQUENCE</scope>
    <source>
        <strain evidence="1">Expedition CK06-06</strain>
    </source>
</reference>